<feature type="compositionally biased region" description="Low complexity" evidence="1">
    <location>
        <begin position="1"/>
        <end position="11"/>
    </location>
</feature>
<dbReference type="Proteomes" id="UP000011732">
    <property type="component" value="Unassembled WGS sequence"/>
</dbReference>
<evidence type="ECO:0000313" key="3">
    <source>
        <dbReference type="Proteomes" id="UP000011732"/>
    </source>
</evidence>
<evidence type="ECO:0000256" key="1">
    <source>
        <dbReference type="SAM" id="MobiDB-lite"/>
    </source>
</evidence>
<protein>
    <submittedName>
        <fullName evidence="2">Uncharacterized protein</fullName>
    </submittedName>
</protein>
<feature type="compositionally biased region" description="Basic and acidic residues" evidence="1">
    <location>
        <begin position="31"/>
        <end position="41"/>
    </location>
</feature>
<gene>
    <name evidence="2" type="ORF">H114_32824</name>
</gene>
<sequence>MLAAAEVSMDAAAEDDAARERNRARLYAPPARERRRTDRQQPARTGMSLDDVRAMMANVAQEDAQLTRRRSG</sequence>
<dbReference type="OrthoDB" id="9968530at2"/>
<accession>M3DGB5</accession>
<comment type="caution">
    <text evidence="2">The sequence shown here is derived from an EMBL/GenBank/DDBJ whole genome shotgun (WGS) entry which is preliminary data.</text>
</comment>
<reference evidence="2 3" key="1">
    <citation type="journal article" date="2013" name="Genome Announc.">
        <title>Draft Genome Sequence of Streptomyces gancidicus Strain BKS 13-15.</title>
        <authorList>
            <person name="Kumar S."/>
            <person name="Kaur N."/>
            <person name="Singh N.K."/>
            <person name="Raghava G.P."/>
            <person name="Mayilraj S."/>
        </authorList>
    </citation>
    <scope>NUCLEOTIDE SEQUENCE [LARGE SCALE GENOMIC DNA]</scope>
    <source>
        <strain evidence="2 3">BKS 13-15</strain>
    </source>
</reference>
<keyword evidence="3" id="KW-1185">Reference proteome</keyword>
<organism evidence="2 3">
    <name type="scientific">Streptomyces gancidicus BKS 13-15</name>
    <dbReference type="NCBI Taxonomy" id="1284664"/>
    <lineage>
        <taxon>Bacteria</taxon>
        <taxon>Bacillati</taxon>
        <taxon>Actinomycetota</taxon>
        <taxon>Actinomycetes</taxon>
        <taxon>Kitasatosporales</taxon>
        <taxon>Streptomycetaceae</taxon>
        <taxon>Streptomyces</taxon>
        <taxon>Streptomyces pseudogriseolus group</taxon>
    </lineage>
</organism>
<evidence type="ECO:0000313" key="2">
    <source>
        <dbReference type="EMBL" id="EMF20426.1"/>
    </source>
</evidence>
<dbReference type="EMBL" id="AOHP01000169">
    <property type="protein sequence ID" value="EMF20426.1"/>
    <property type="molecule type" value="Genomic_DNA"/>
</dbReference>
<feature type="region of interest" description="Disordered" evidence="1">
    <location>
        <begin position="1"/>
        <end position="49"/>
    </location>
</feature>
<proteinExistence type="predicted"/>
<dbReference type="RefSeq" id="WP_006136798.1">
    <property type="nucleotide sequence ID" value="NZ_AOHP01000169.1"/>
</dbReference>
<dbReference type="PATRIC" id="fig|1284664.3.peg.6573"/>
<name>M3DGB5_STREZ</name>
<dbReference type="AlphaFoldDB" id="M3DGB5"/>